<reference evidence="1 2" key="1">
    <citation type="journal article" date="2020" name="Biotechnol. Biofuels">
        <title>New insights from the biogas microbiome by comprehensive genome-resolved metagenomics of nearly 1600 species originating from multiple anaerobic digesters.</title>
        <authorList>
            <person name="Campanaro S."/>
            <person name="Treu L."/>
            <person name="Rodriguez-R L.M."/>
            <person name="Kovalovszki A."/>
            <person name="Ziels R.M."/>
            <person name="Maus I."/>
            <person name="Zhu X."/>
            <person name="Kougias P.G."/>
            <person name="Basile A."/>
            <person name="Luo G."/>
            <person name="Schluter A."/>
            <person name="Konstantinidis K.T."/>
            <person name="Angelidaki I."/>
        </authorList>
    </citation>
    <scope>NUCLEOTIDE SEQUENCE [LARGE SCALE GENOMIC DNA]</scope>
    <source>
        <strain evidence="1">AS27yjCOA_65</strain>
    </source>
</reference>
<accession>A0A7X9FP28</accession>
<name>A0A7X9FP28_9DELT</name>
<dbReference type="Proteomes" id="UP000524246">
    <property type="component" value="Unassembled WGS sequence"/>
</dbReference>
<protein>
    <submittedName>
        <fullName evidence="1">Uncharacterized protein</fullName>
    </submittedName>
</protein>
<comment type="caution">
    <text evidence="1">The sequence shown here is derived from an EMBL/GenBank/DDBJ whole genome shotgun (WGS) entry which is preliminary data.</text>
</comment>
<organism evidence="1 2">
    <name type="scientific">SAR324 cluster bacterium</name>
    <dbReference type="NCBI Taxonomy" id="2024889"/>
    <lineage>
        <taxon>Bacteria</taxon>
        <taxon>Deltaproteobacteria</taxon>
        <taxon>SAR324 cluster</taxon>
    </lineage>
</organism>
<sequence>MAIWCLPKERALQFKQALKDGTIDPVKMLNMTSQERREFLSPIVGERDAAHVNAFFESKMLNKNITAGMIAWAKRTMAEHPTTQKSLLKSINILEEKLNKKEITIEEVTEKFGDLINQRLGVGVNEEQFEQITELSHLVAQKQLAMEQSKRRELGEGATKEELEYGLALVNLEKYVQELKDQANKGTLSEFFKMENILPNLVEVSAIAKTLKATFDISYTLRQGFKVYAHNPKLWAQNTIKEFQDVVVTFGEDNVMDYVLAEIVSDPNYQNMKKDKLAINVVEEEYPASKALEKIPGFGKLHKASEVAYTAFAYRSRAQLYNYYTKILQENDKAEGNPGKDTTGRGLGRFVNSITGRGTWSSQGSEKHETEAALGFINKLFFSPRFLKSNLDFLTAHAFEPIDPVLKKQAAYALLRGVATAAAVLAPLYYLYPGTVEDDPKSADFGKIRIGNTRIDITGGMGSILVLASRLLMGESKSSTTGLITKYEPGYGKTTRWDALMDFFEGKLAPSFSLIRDLMVGEGYAGEKITPEYIAKQTLLPIIIQEGWEMSKDPNSANALLALIAEGLGMSASTYSANLGWEQSTSKKWTMRKAMMGKDVFNKIVEQANNEYNQELIKLRGQKLDQLELEGKINNLKKYLEQKYFGK</sequence>
<evidence type="ECO:0000313" key="2">
    <source>
        <dbReference type="Proteomes" id="UP000524246"/>
    </source>
</evidence>
<evidence type="ECO:0000313" key="1">
    <source>
        <dbReference type="EMBL" id="NMC61667.1"/>
    </source>
</evidence>
<gene>
    <name evidence="1" type="ORF">GYA55_00720</name>
</gene>
<dbReference type="AlphaFoldDB" id="A0A7X9FP28"/>
<proteinExistence type="predicted"/>
<dbReference type="EMBL" id="JAAZON010000026">
    <property type="protein sequence ID" value="NMC61667.1"/>
    <property type="molecule type" value="Genomic_DNA"/>
</dbReference>